<dbReference type="EMBL" id="CP011971">
    <property type="protein sequence ID" value="AMN46313.1"/>
    <property type="molecule type" value="Genomic_DNA"/>
</dbReference>
<evidence type="ECO:0000256" key="2">
    <source>
        <dbReference type="ARBA" id="ARBA00006961"/>
    </source>
</evidence>
<gene>
    <name evidence="6" type="ORF">ACG33_04160</name>
</gene>
<dbReference type="InterPro" id="IPR005025">
    <property type="entry name" value="FMN_Rdtase-like_dom"/>
</dbReference>
<name>A0A127F795_STEDE</name>
<reference evidence="6 7" key="1">
    <citation type="submission" date="2015-06" db="EMBL/GenBank/DDBJ databases">
        <title>A Comprehensive Approach to Explore the Metabolic and Phylogenetic Diversity of Bacterial Steroid Degradation in the Environment: Testosterone as an Example.</title>
        <authorList>
            <person name="Yang F.-C."/>
            <person name="Chen Y.-L."/>
            <person name="Yu C.-P."/>
            <person name="Tang S.-L."/>
            <person name="Wang P.-H."/>
            <person name="Ismail W."/>
            <person name="Wang C.-H."/>
            <person name="Yang C.-Y."/>
            <person name="Chiang Y.-R."/>
        </authorList>
    </citation>
    <scope>NUCLEOTIDE SEQUENCE [LARGE SCALE GENOMIC DNA]</scope>
    <source>
        <strain evidence="6 7">DSM 18526</strain>
    </source>
</reference>
<keyword evidence="7" id="KW-1185">Reference proteome</keyword>
<dbReference type="KEGG" id="sdf:ACG33_04160"/>
<dbReference type="PROSITE" id="PS00201">
    <property type="entry name" value="FLAVODOXIN"/>
    <property type="match status" value="1"/>
</dbReference>
<evidence type="ECO:0000256" key="4">
    <source>
        <dbReference type="ARBA" id="ARBA00022643"/>
    </source>
</evidence>
<dbReference type="Pfam" id="PF03358">
    <property type="entry name" value="FMN_red"/>
    <property type="match status" value="1"/>
</dbReference>
<dbReference type="Gene3D" id="3.40.50.360">
    <property type="match status" value="1"/>
</dbReference>
<dbReference type="PANTHER" id="PTHR30546:SF23">
    <property type="entry name" value="FLAVOPROTEIN-LIKE PROTEIN YCP4-RELATED"/>
    <property type="match status" value="1"/>
</dbReference>
<evidence type="ECO:0000313" key="6">
    <source>
        <dbReference type="EMBL" id="AMN46313.1"/>
    </source>
</evidence>
<dbReference type="GO" id="GO:0010181">
    <property type="term" value="F:FMN binding"/>
    <property type="evidence" value="ECO:0007669"/>
    <property type="project" value="InterPro"/>
</dbReference>
<dbReference type="NCBIfam" id="NF002999">
    <property type="entry name" value="PRK03767.1"/>
    <property type="match status" value="1"/>
</dbReference>
<dbReference type="RefSeq" id="WP_066918965.1">
    <property type="nucleotide sequence ID" value="NZ_CP011971.1"/>
</dbReference>
<comment type="similarity">
    <text evidence="2">Belongs to the WrbA family.</text>
</comment>
<dbReference type="STRING" id="465721.ACG33_04160"/>
<dbReference type="AlphaFoldDB" id="A0A127F795"/>
<dbReference type="InterPro" id="IPR029039">
    <property type="entry name" value="Flavoprotein-like_sf"/>
</dbReference>
<dbReference type="GO" id="GO:0016020">
    <property type="term" value="C:membrane"/>
    <property type="evidence" value="ECO:0007669"/>
    <property type="project" value="TreeGrafter"/>
</dbReference>
<dbReference type="GO" id="GO:0003955">
    <property type="term" value="F:NAD(P)H dehydrogenase (quinone) activity"/>
    <property type="evidence" value="ECO:0007669"/>
    <property type="project" value="InterPro"/>
</dbReference>
<evidence type="ECO:0000256" key="1">
    <source>
        <dbReference type="ARBA" id="ARBA00001917"/>
    </source>
</evidence>
<dbReference type="InterPro" id="IPR001226">
    <property type="entry name" value="Flavodoxin_CS"/>
</dbReference>
<feature type="domain" description="Flavodoxin-like" evidence="5">
    <location>
        <begin position="4"/>
        <end position="188"/>
    </location>
</feature>
<dbReference type="InterPro" id="IPR008254">
    <property type="entry name" value="Flavodoxin/NO_synth"/>
</dbReference>
<evidence type="ECO:0000256" key="3">
    <source>
        <dbReference type="ARBA" id="ARBA00022630"/>
    </source>
</evidence>
<dbReference type="InterPro" id="IPR010089">
    <property type="entry name" value="Flavoprotein_WrbA-like"/>
</dbReference>
<protein>
    <submittedName>
        <fullName evidence="6">NAD(P)H-quinone oxidoreductase</fullName>
    </submittedName>
</protein>
<comment type="cofactor">
    <cofactor evidence="1">
        <name>FMN</name>
        <dbReference type="ChEBI" id="CHEBI:58210"/>
    </cofactor>
</comment>
<dbReference type="Proteomes" id="UP000070250">
    <property type="component" value="Chromosome"/>
</dbReference>
<dbReference type="NCBIfam" id="TIGR01755">
    <property type="entry name" value="flav_wrbA"/>
    <property type="match status" value="1"/>
</dbReference>
<dbReference type="PANTHER" id="PTHR30546">
    <property type="entry name" value="FLAVODOXIN-RELATED PROTEIN WRBA-RELATED"/>
    <property type="match status" value="1"/>
</dbReference>
<evidence type="ECO:0000313" key="7">
    <source>
        <dbReference type="Proteomes" id="UP000070250"/>
    </source>
</evidence>
<proteinExistence type="inferred from homology"/>
<accession>A0A127F795</accession>
<keyword evidence="3" id="KW-0285">Flavoprotein</keyword>
<dbReference type="OrthoDB" id="9801479at2"/>
<keyword evidence="4" id="KW-0288">FMN</keyword>
<dbReference type="PROSITE" id="PS50902">
    <property type="entry name" value="FLAVODOXIN_LIKE"/>
    <property type="match status" value="1"/>
</dbReference>
<evidence type="ECO:0000259" key="5">
    <source>
        <dbReference type="PROSITE" id="PS50902"/>
    </source>
</evidence>
<organism evidence="6 7">
    <name type="scientific">Steroidobacter denitrificans</name>
    <dbReference type="NCBI Taxonomy" id="465721"/>
    <lineage>
        <taxon>Bacteria</taxon>
        <taxon>Pseudomonadati</taxon>
        <taxon>Pseudomonadota</taxon>
        <taxon>Gammaproteobacteria</taxon>
        <taxon>Steroidobacterales</taxon>
        <taxon>Steroidobacteraceae</taxon>
        <taxon>Steroidobacter</taxon>
    </lineage>
</organism>
<sequence length="197" mass="20997">MTEILVLFYSRKGSTAELARQVCRGVESVAGAQARLRTVAQVTTVIGQAQPPVPAEGPPYATHDDLRECQGLVMGSPTRFGNMAAPLKYFLDGTSALWASGALADKPAGVFTSTQTQHGGQESTLLSMMIPLLHHGMYLVGLPYTEPALTHTRTGGSPYGASHVAGETTAPRLSEQERVLAILLGRRVAELARKLRS</sequence>
<dbReference type="SUPFAM" id="SSF52218">
    <property type="entry name" value="Flavoproteins"/>
    <property type="match status" value="1"/>
</dbReference>
<dbReference type="FunFam" id="3.40.50.360:FF:000001">
    <property type="entry name" value="NAD(P)H dehydrogenase (Quinone) FQR1-like"/>
    <property type="match status" value="1"/>
</dbReference>
<dbReference type="GO" id="GO:0009055">
    <property type="term" value="F:electron transfer activity"/>
    <property type="evidence" value="ECO:0007669"/>
    <property type="project" value="InterPro"/>
</dbReference>